<sequence length="106" mass="11845">MNKNIILIAFLAFIIAFYGLVEAQAQAESEVQAQAESDVYSLLRRTTSSNTVARANVPTRSSKRQRPVKPNRPSNLEGGRRLRKPGKPSRGARVTRRPTLKARKNN</sequence>
<evidence type="ECO:0000256" key="2">
    <source>
        <dbReference type="SAM" id="SignalP"/>
    </source>
</evidence>
<gene>
    <name evidence="3" type="ORF">BpHYR1_023332</name>
</gene>
<evidence type="ECO:0000256" key="1">
    <source>
        <dbReference type="SAM" id="MobiDB-lite"/>
    </source>
</evidence>
<dbReference type="EMBL" id="REGN01000871">
    <property type="protein sequence ID" value="RNA38432.1"/>
    <property type="molecule type" value="Genomic_DNA"/>
</dbReference>
<feature type="compositionally biased region" description="Basic residues" evidence="1">
    <location>
        <begin position="93"/>
        <end position="106"/>
    </location>
</feature>
<evidence type="ECO:0000313" key="4">
    <source>
        <dbReference type="Proteomes" id="UP000276133"/>
    </source>
</evidence>
<dbReference type="AlphaFoldDB" id="A0A3M7SRX3"/>
<evidence type="ECO:0000313" key="3">
    <source>
        <dbReference type="EMBL" id="RNA38432.1"/>
    </source>
</evidence>
<feature type="signal peptide" evidence="2">
    <location>
        <begin position="1"/>
        <end position="23"/>
    </location>
</feature>
<feature type="chain" id="PRO_5017976540" evidence="2">
    <location>
        <begin position="24"/>
        <end position="106"/>
    </location>
</feature>
<reference evidence="3 4" key="1">
    <citation type="journal article" date="2018" name="Sci. Rep.">
        <title>Genomic signatures of local adaptation to the degree of environmental predictability in rotifers.</title>
        <authorList>
            <person name="Franch-Gras L."/>
            <person name="Hahn C."/>
            <person name="Garcia-Roger E.M."/>
            <person name="Carmona M.J."/>
            <person name="Serra M."/>
            <person name="Gomez A."/>
        </authorList>
    </citation>
    <scope>NUCLEOTIDE SEQUENCE [LARGE SCALE GENOMIC DNA]</scope>
    <source>
        <strain evidence="3">HYR1</strain>
    </source>
</reference>
<accession>A0A3M7SRX3</accession>
<dbReference type="Proteomes" id="UP000276133">
    <property type="component" value="Unassembled WGS sequence"/>
</dbReference>
<keyword evidence="4" id="KW-1185">Reference proteome</keyword>
<protein>
    <submittedName>
        <fullName evidence="3">Uncharacterized protein</fullName>
    </submittedName>
</protein>
<feature type="region of interest" description="Disordered" evidence="1">
    <location>
        <begin position="50"/>
        <end position="106"/>
    </location>
</feature>
<comment type="caution">
    <text evidence="3">The sequence shown here is derived from an EMBL/GenBank/DDBJ whole genome shotgun (WGS) entry which is preliminary data.</text>
</comment>
<organism evidence="3 4">
    <name type="scientific">Brachionus plicatilis</name>
    <name type="common">Marine rotifer</name>
    <name type="synonym">Brachionus muelleri</name>
    <dbReference type="NCBI Taxonomy" id="10195"/>
    <lineage>
        <taxon>Eukaryota</taxon>
        <taxon>Metazoa</taxon>
        <taxon>Spiralia</taxon>
        <taxon>Gnathifera</taxon>
        <taxon>Rotifera</taxon>
        <taxon>Eurotatoria</taxon>
        <taxon>Monogononta</taxon>
        <taxon>Pseudotrocha</taxon>
        <taxon>Ploima</taxon>
        <taxon>Brachionidae</taxon>
        <taxon>Brachionus</taxon>
    </lineage>
</organism>
<proteinExistence type="predicted"/>
<name>A0A3M7SRX3_BRAPC</name>
<keyword evidence="2" id="KW-0732">Signal</keyword>